<keyword evidence="1" id="KW-0805">Transcription regulation</keyword>
<dbReference type="InterPro" id="IPR002577">
    <property type="entry name" value="HTH_HxlR"/>
</dbReference>
<dbReference type="EMBL" id="CP030941">
    <property type="protein sequence ID" value="UUP16409.1"/>
    <property type="molecule type" value="Genomic_DNA"/>
</dbReference>
<name>A0ABY5MHQ0_9HYPH</name>
<evidence type="ECO:0000313" key="5">
    <source>
        <dbReference type="EMBL" id="UUP16409.1"/>
    </source>
</evidence>
<evidence type="ECO:0000256" key="2">
    <source>
        <dbReference type="ARBA" id="ARBA00023125"/>
    </source>
</evidence>
<keyword evidence="2" id="KW-0238">DNA-binding</keyword>
<proteinExistence type="predicted"/>
<reference evidence="5 6" key="1">
    <citation type="submission" date="2018-07" db="EMBL/GenBank/DDBJ databases">
        <title>Genome sequence of Nitratireductor thuwali#1536.</title>
        <authorList>
            <person name="Michoud G."/>
            <person name="Merlino G."/>
            <person name="Sefrji F.O."/>
            <person name="Daffonchio D."/>
        </authorList>
    </citation>
    <scope>NUCLEOTIDE SEQUENCE [LARGE SCALE GENOMIC DNA]</scope>
    <source>
        <strain evidence="6">Nit1536</strain>
    </source>
</reference>
<keyword evidence="3" id="KW-0804">Transcription</keyword>
<dbReference type="PANTHER" id="PTHR33204:SF18">
    <property type="entry name" value="TRANSCRIPTIONAL REGULATORY PROTEIN"/>
    <property type="match status" value="1"/>
</dbReference>
<gene>
    <name evidence="5" type="ORF">NTH_00855</name>
</gene>
<dbReference type="Pfam" id="PF01638">
    <property type="entry name" value="HxlR"/>
    <property type="match status" value="1"/>
</dbReference>
<evidence type="ECO:0000256" key="3">
    <source>
        <dbReference type="ARBA" id="ARBA00023163"/>
    </source>
</evidence>
<dbReference type="PANTHER" id="PTHR33204">
    <property type="entry name" value="TRANSCRIPTIONAL REGULATOR, MARR FAMILY"/>
    <property type="match status" value="1"/>
</dbReference>
<organism evidence="5 6">
    <name type="scientific">Nitratireductor thuwali</name>
    <dbReference type="NCBI Taxonomy" id="2267699"/>
    <lineage>
        <taxon>Bacteria</taxon>
        <taxon>Pseudomonadati</taxon>
        <taxon>Pseudomonadota</taxon>
        <taxon>Alphaproteobacteria</taxon>
        <taxon>Hyphomicrobiales</taxon>
        <taxon>Phyllobacteriaceae</taxon>
        <taxon>Nitratireductor</taxon>
    </lineage>
</organism>
<evidence type="ECO:0000256" key="1">
    <source>
        <dbReference type="ARBA" id="ARBA00023015"/>
    </source>
</evidence>
<dbReference type="PROSITE" id="PS51118">
    <property type="entry name" value="HTH_HXLR"/>
    <property type="match status" value="1"/>
</dbReference>
<dbReference type="Gene3D" id="1.10.10.10">
    <property type="entry name" value="Winged helix-like DNA-binding domain superfamily/Winged helix DNA-binding domain"/>
    <property type="match status" value="1"/>
</dbReference>
<dbReference type="SUPFAM" id="SSF46785">
    <property type="entry name" value="Winged helix' DNA-binding domain"/>
    <property type="match status" value="1"/>
</dbReference>
<protein>
    <submittedName>
        <fullName evidence="5">HTH-type transcriptional regulator</fullName>
    </submittedName>
</protein>
<keyword evidence="6" id="KW-1185">Reference proteome</keyword>
<dbReference type="Proteomes" id="UP001342418">
    <property type="component" value="Chromosome"/>
</dbReference>
<dbReference type="InterPro" id="IPR036390">
    <property type="entry name" value="WH_DNA-bd_sf"/>
</dbReference>
<feature type="domain" description="HTH hxlR-type" evidence="4">
    <location>
        <begin position="8"/>
        <end position="103"/>
    </location>
</feature>
<sequence>MQGYGQYCPLALASEIVGERWTLLVLREVMLGSRRFNDIHRGVPRMSPALLSRRLKTLTEHGIVERHVVDGHSEYALTKAGGELAPFLMDLAIWGKRWLPATLSRERADPDLIMWDMHRHIDRESLPPGRTVVQFSFLDLPAAKRDRWIVSQRPEIDFCIKDPGYEVDLFVETDSRTITWVWYGDMPLTEAIGEGRIALHGPADLRRQFPRWMPLSPLAPYARERPVALR</sequence>
<evidence type="ECO:0000259" key="4">
    <source>
        <dbReference type="PROSITE" id="PS51118"/>
    </source>
</evidence>
<accession>A0ABY5MHQ0</accession>
<dbReference type="RefSeq" id="WP_338528836.1">
    <property type="nucleotide sequence ID" value="NZ_CP030941.1"/>
</dbReference>
<evidence type="ECO:0000313" key="6">
    <source>
        <dbReference type="Proteomes" id="UP001342418"/>
    </source>
</evidence>
<dbReference type="InterPro" id="IPR036388">
    <property type="entry name" value="WH-like_DNA-bd_sf"/>
</dbReference>